<sequence>MESTSLNGATTVGSGGNGLPGSGDSILGRIQEALNTVHTSHSTNQSRQEAQVFLESVRDLPEAPSHGFTLASDKSHSPILRHYGLSLLEHAIRHRWSEYSPEQAQYLREWVLQLAQAVSKPDPQYIRSKIAQLWAEVAARCWAAEWLDMDELLVRMWEVPDSPIHKELVLQILETLSEQVFNAEDTVVAMRSGELSRACVEIFTPAGVLAEAFPNRQAGPAVRFGDDGWLQRVGVFLDGCLKGDIQSDQDVQSCTLRALAVFYSVMPWAIPKAIAATRCVQYMCTGLASPVVSIQRAALEALHALYSRHHFTDDEFLQLVVPMYNSEFVGLCVRLFEWSSVDAQDIDDDKYQFSKKFSEMLSCLGNYLDRKYFALPRDTNIQDFLQLLLLVAQSQSLVVSIPVLVTWTRLLRNAAIGPIVATTHIVAPLLELCSSRLIRYESLPEDTEDPTYLLLLEDTDTTPERHAFLGNYRRYSCQVIESIVELKLADATYHILTTAEKMLSTLYVTGPALDVTKYSKNSLAVLTVDAHFTVIESALRGYMKWRSTDAESSDRKQQEAFSLEAQFEGWCNRLLDFKVEDPLIRKRILQLLVAFSTTALDKNAGFMLKVLEHILMTWPSPRPEHRLFNDAIKDLQSESMVELQRLASKMPDHLLDVYDQLEAKIKELIASGTLDEKRQIAYRSFLFIIIHRATRIDTGTRVARLLAFVDPVKSQWMDEGLKRALASSDGFFELLGLDKAQSYLTRRRVHEIGDWGSVELDAEGLELQNQLEERLTHLPLRSTKSFLTYSVERLEKNSPPYQASCLIWKDAFPLILPELLNFISHAHGAHNPAHWSLLPAEMHCIVGRVLTDRFWQAGISEGSRDEFYARVLDKKNTLEGLASSIRGSVRFVRETCHSILYCMSKLDMYFYGFPELPGPLAQALFADSVNLSSHQTIGLLNLVRYLVDNCPVVLREHFLPPILAASFQQMDRKITSEWDTLEKRQGVKAAGDELTEEMKAESILRQLTYTAVLMVSDFLDPSRPDPPINATVYGYAVQQSSDSRHPSLRRFCLMTSSIVEPLLLFCTHAIRMHDTRCCSTVLHVFRSIVPEFQGHLETHQQKPDLTTDAARISLQNENFPVPEETASAIREFIASDVLKACITSLHDPYFVDSQRDLGSLIASILVHYCPVSSTPRNILTTLPNIKPHDVDQTINYMLQPGLHPRQQRALVLDLLKDLKGVSIAEMGKLNRATRPRRVHRSKMAQEFMTAPPTTAGVVAPGAAENRGSPDLEGVAGMFNEGS</sequence>
<feature type="domain" description="Importin N-terminal" evidence="3">
    <location>
        <begin position="50"/>
        <end position="136"/>
    </location>
</feature>
<dbReference type="InterPro" id="IPR011989">
    <property type="entry name" value="ARM-like"/>
</dbReference>
<dbReference type="InterPro" id="IPR001494">
    <property type="entry name" value="Importin-beta_N"/>
</dbReference>
<comment type="similarity">
    <text evidence="1">Belongs to the exportin family.</text>
</comment>
<feature type="region of interest" description="Disordered" evidence="2">
    <location>
        <begin position="1262"/>
        <end position="1282"/>
    </location>
</feature>
<dbReference type="PANTHER" id="PTHR11223">
    <property type="entry name" value="EXPORTIN 1/5"/>
    <property type="match status" value="1"/>
</dbReference>
<accession>A0ABR3XZB8</accession>
<comment type="caution">
    <text evidence="4">The sequence shown here is derived from an EMBL/GenBank/DDBJ whole genome shotgun (WGS) entry which is preliminary data.</text>
</comment>
<dbReference type="Pfam" id="PF19273">
    <property type="entry name" value="Exportin-5"/>
    <property type="match status" value="1"/>
</dbReference>
<organism evidence="4 5">
    <name type="scientific">Phialemonium thermophilum</name>
    <dbReference type="NCBI Taxonomy" id="223376"/>
    <lineage>
        <taxon>Eukaryota</taxon>
        <taxon>Fungi</taxon>
        <taxon>Dikarya</taxon>
        <taxon>Ascomycota</taxon>
        <taxon>Pezizomycotina</taxon>
        <taxon>Sordariomycetes</taxon>
        <taxon>Sordariomycetidae</taxon>
        <taxon>Cephalothecales</taxon>
        <taxon>Cephalothecaceae</taxon>
        <taxon>Phialemonium</taxon>
    </lineage>
</organism>
<feature type="compositionally biased region" description="Polar residues" evidence="2">
    <location>
        <begin position="1"/>
        <end position="12"/>
    </location>
</feature>
<dbReference type="PANTHER" id="PTHR11223:SF3">
    <property type="entry name" value="EXPORTIN-5"/>
    <property type="match status" value="1"/>
</dbReference>
<evidence type="ECO:0000313" key="5">
    <source>
        <dbReference type="Proteomes" id="UP001586593"/>
    </source>
</evidence>
<dbReference type="Proteomes" id="UP001586593">
    <property type="component" value="Unassembled WGS sequence"/>
</dbReference>
<dbReference type="SUPFAM" id="SSF48371">
    <property type="entry name" value="ARM repeat"/>
    <property type="match status" value="1"/>
</dbReference>
<dbReference type="PROSITE" id="PS50166">
    <property type="entry name" value="IMPORTIN_B_NT"/>
    <property type="match status" value="1"/>
</dbReference>
<dbReference type="InterPro" id="IPR016024">
    <property type="entry name" value="ARM-type_fold"/>
</dbReference>
<dbReference type="InterPro" id="IPR045065">
    <property type="entry name" value="XPO1/5"/>
</dbReference>
<keyword evidence="5" id="KW-1185">Reference proteome</keyword>
<dbReference type="InterPro" id="IPR045478">
    <property type="entry name" value="Exportin-5_C"/>
</dbReference>
<dbReference type="EMBL" id="JAZHXJ010000025">
    <property type="protein sequence ID" value="KAL1881361.1"/>
    <property type="molecule type" value="Genomic_DNA"/>
</dbReference>
<evidence type="ECO:0000256" key="1">
    <source>
        <dbReference type="ARBA" id="ARBA00009466"/>
    </source>
</evidence>
<evidence type="ECO:0000256" key="2">
    <source>
        <dbReference type="SAM" id="MobiDB-lite"/>
    </source>
</evidence>
<dbReference type="Pfam" id="PF03810">
    <property type="entry name" value="IBN_N"/>
    <property type="match status" value="1"/>
</dbReference>
<dbReference type="SMART" id="SM00913">
    <property type="entry name" value="IBN_N"/>
    <property type="match status" value="1"/>
</dbReference>
<gene>
    <name evidence="4" type="ORF">VTK73DRAFT_4368</name>
</gene>
<name>A0ABR3XZB8_9PEZI</name>
<evidence type="ECO:0000259" key="3">
    <source>
        <dbReference type="PROSITE" id="PS50166"/>
    </source>
</evidence>
<protein>
    <recommendedName>
        <fullName evidence="3">Importin N-terminal domain-containing protein</fullName>
    </recommendedName>
</protein>
<feature type="region of interest" description="Disordered" evidence="2">
    <location>
        <begin position="1"/>
        <end position="25"/>
    </location>
</feature>
<evidence type="ECO:0000313" key="4">
    <source>
        <dbReference type="EMBL" id="KAL1881361.1"/>
    </source>
</evidence>
<reference evidence="4 5" key="1">
    <citation type="journal article" date="2024" name="Commun. Biol.">
        <title>Comparative genomic analysis of thermophilic fungi reveals convergent evolutionary adaptations and gene losses.</title>
        <authorList>
            <person name="Steindorff A.S."/>
            <person name="Aguilar-Pontes M.V."/>
            <person name="Robinson A.J."/>
            <person name="Andreopoulos B."/>
            <person name="LaButti K."/>
            <person name="Kuo A."/>
            <person name="Mondo S."/>
            <person name="Riley R."/>
            <person name="Otillar R."/>
            <person name="Haridas S."/>
            <person name="Lipzen A."/>
            <person name="Grimwood J."/>
            <person name="Schmutz J."/>
            <person name="Clum A."/>
            <person name="Reid I.D."/>
            <person name="Moisan M.C."/>
            <person name="Butler G."/>
            <person name="Nguyen T.T.M."/>
            <person name="Dewar K."/>
            <person name="Conant G."/>
            <person name="Drula E."/>
            <person name="Henrissat B."/>
            <person name="Hansel C."/>
            <person name="Singer S."/>
            <person name="Hutchinson M.I."/>
            <person name="de Vries R.P."/>
            <person name="Natvig D.O."/>
            <person name="Powell A.J."/>
            <person name="Tsang A."/>
            <person name="Grigoriev I.V."/>
        </authorList>
    </citation>
    <scope>NUCLEOTIDE SEQUENCE [LARGE SCALE GENOMIC DNA]</scope>
    <source>
        <strain evidence="4 5">ATCC 24622</strain>
    </source>
</reference>
<proteinExistence type="inferred from homology"/>
<dbReference type="Gene3D" id="1.25.10.10">
    <property type="entry name" value="Leucine-rich Repeat Variant"/>
    <property type="match status" value="1"/>
</dbReference>